<proteinExistence type="predicted"/>
<accession>A0A4P7N1E3</accession>
<organism evidence="1 2">
    <name type="scientific">Pyricularia oryzae</name>
    <name type="common">Rice blast fungus</name>
    <name type="synonym">Magnaporthe oryzae</name>
    <dbReference type="NCBI Taxonomy" id="318829"/>
    <lineage>
        <taxon>Eukaryota</taxon>
        <taxon>Fungi</taxon>
        <taxon>Dikarya</taxon>
        <taxon>Ascomycota</taxon>
        <taxon>Pezizomycotina</taxon>
        <taxon>Sordariomycetes</taxon>
        <taxon>Sordariomycetidae</taxon>
        <taxon>Magnaporthales</taxon>
        <taxon>Pyriculariaceae</taxon>
        <taxon>Pyricularia</taxon>
    </lineage>
</organism>
<sequence length="193" mass="21620">MGLGPGVGATGIGPVSSPQLCFETGARHTPWQAFKLCRYAQYHQAVKKNSTVPSASQKYASQKRIRPNRHNIKPQELVTLHSISTLSQLGLRGHPYVDAKLQIPRPPARRNTFFPWRMCALCLSRLIEPAKHAVNDNGALQPCRLPLPAYHYQPDWGSSRLSLFFSFISARCTYIVIQSLRPHGIETHNGCQH</sequence>
<dbReference type="Proteomes" id="UP000294847">
    <property type="component" value="Chromosome 2"/>
</dbReference>
<gene>
    <name evidence="1" type="ORF">PoMZ_00919</name>
</gene>
<name>A0A4P7N1E3_PYROR</name>
<dbReference type="EMBL" id="CP034205">
    <property type="protein sequence ID" value="QBZ56013.1"/>
    <property type="molecule type" value="Genomic_DNA"/>
</dbReference>
<dbReference type="AlphaFoldDB" id="A0A4P7N1E3"/>
<evidence type="ECO:0000313" key="1">
    <source>
        <dbReference type="EMBL" id="QBZ56013.1"/>
    </source>
</evidence>
<evidence type="ECO:0000313" key="2">
    <source>
        <dbReference type="Proteomes" id="UP000294847"/>
    </source>
</evidence>
<reference evidence="1 2" key="1">
    <citation type="journal article" date="2019" name="Mol. Biol. Evol.">
        <title>Blast fungal genomes show frequent chromosomal changes, gene gains and losses, and effector gene turnover.</title>
        <authorList>
            <person name="Gomez Luciano L.B."/>
            <person name="Jason Tsai I."/>
            <person name="Chuma I."/>
            <person name="Tosa Y."/>
            <person name="Chen Y.H."/>
            <person name="Li J.Y."/>
            <person name="Li M.Y."/>
            <person name="Jade Lu M.Y."/>
            <person name="Nakayashiki H."/>
            <person name="Li W.H."/>
        </authorList>
    </citation>
    <scope>NUCLEOTIDE SEQUENCE [LARGE SCALE GENOMIC DNA]</scope>
    <source>
        <strain evidence="1">MZ5-1-6</strain>
    </source>
</reference>
<protein>
    <submittedName>
        <fullName evidence="1">Uncharacterized protein</fullName>
    </submittedName>
</protein>